<dbReference type="PANTHER" id="PTHR36529:SF1">
    <property type="entry name" value="GLYCOSYLTRANSFERASE"/>
    <property type="match status" value="1"/>
</dbReference>
<evidence type="ECO:0000313" key="1">
    <source>
        <dbReference type="EMBL" id="RFM23486.1"/>
    </source>
</evidence>
<reference evidence="1 2" key="1">
    <citation type="journal article" date="2011" name="ISME J.">
        <title>Community ecology of hot spring cyanobacterial mats: predominant populations and their functional potential.</title>
        <authorList>
            <person name="Klatt C.G."/>
            <person name="Wood J.M."/>
            <person name="Rusch D.B."/>
            <person name="Bateson M.M."/>
            <person name="Hamamura N."/>
            <person name="Heidelberg J.F."/>
            <person name="Grossman A.R."/>
            <person name="Bhaya D."/>
            <person name="Cohan F.M."/>
            <person name="Kuhl M."/>
            <person name="Bryant D.A."/>
            <person name="Ward D.M."/>
        </authorList>
    </citation>
    <scope>NUCLEOTIDE SEQUENCE [LARGE SCALE GENOMIC DNA]</scope>
    <source>
        <strain evidence="1">OS</strain>
    </source>
</reference>
<organism evidence="1 2">
    <name type="scientific">Candidatus Thermochlorobacter aerophilus</name>
    <dbReference type="NCBI Taxonomy" id="1868324"/>
    <lineage>
        <taxon>Bacteria</taxon>
        <taxon>Pseudomonadati</taxon>
        <taxon>Chlorobiota</taxon>
        <taxon>Chlorobiia</taxon>
        <taxon>Chlorobiales</taxon>
        <taxon>Candidatus Thermochlorobacteriaceae</taxon>
        <taxon>Candidatus Thermochlorobacter</taxon>
    </lineage>
</organism>
<dbReference type="GO" id="GO:0016740">
    <property type="term" value="F:transferase activity"/>
    <property type="evidence" value="ECO:0007669"/>
    <property type="project" value="UniProtKB-KW"/>
</dbReference>
<evidence type="ECO:0000313" key="2">
    <source>
        <dbReference type="Proteomes" id="UP000266389"/>
    </source>
</evidence>
<dbReference type="SUPFAM" id="SSF53448">
    <property type="entry name" value="Nucleotide-diphospho-sugar transferases"/>
    <property type="match status" value="1"/>
</dbReference>
<dbReference type="InterPro" id="IPR029044">
    <property type="entry name" value="Nucleotide-diphossugar_trans"/>
</dbReference>
<dbReference type="AlphaFoldDB" id="A0A395LY71"/>
<protein>
    <submittedName>
        <fullName evidence="1">Glycosyltransferase</fullName>
    </submittedName>
</protein>
<gene>
    <name evidence="1" type="ORF">D0433_11190</name>
</gene>
<keyword evidence="1" id="KW-0808">Transferase</keyword>
<proteinExistence type="predicted"/>
<sequence>MTESFALKLWCLVSASALIVFFKWPEAGSVKTRLTPPLATHDAARLYAAFVKDTFAKVTALPDVKIFGYVAGTLGTGHALEAELMTLPLTLRRQHGSDLGERMSKAFQEVFSDGFRQVVIIGTDSPDLPLSYISTAFDTLHLSQDALCLGATDDGGYYLLGMNRFFPEVFQHVPYSSAETYRATLQQIVPLSARLFTLRRWYDIDTLHDLSRLALSLHAKDLPHTASALAQLSYRLPLPHSTPSE</sequence>
<dbReference type="PANTHER" id="PTHR36529">
    <property type="entry name" value="SLL1095 PROTEIN"/>
    <property type="match status" value="1"/>
</dbReference>
<dbReference type="Gene3D" id="3.90.550.10">
    <property type="entry name" value="Spore Coat Polysaccharide Biosynthesis Protein SpsA, Chain A"/>
    <property type="match status" value="1"/>
</dbReference>
<dbReference type="InterPro" id="IPR018641">
    <property type="entry name" value="Trfase_1_rSAM/seldom-assoc"/>
</dbReference>
<name>A0A395LY71_9BACT</name>
<accession>A0A395LY71</accession>
<dbReference type="Pfam" id="PF09837">
    <property type="entry name" value="DUF2064"/>
    <property type="match status" value="1"/>
</dbReference>
<dbReference type="EMBL" id="PHFL01000065">
    <property type="protein sequence ID" value="RFM23486.1"/>
    <property type="molecule type" value="Genomic_DNA"/>
</dbReference>
<dbReference type="Proteomes" id="UP000266389">
    <property type="component" value="Unassembled WGS sequence"/>
</dbReference>
<comment type="caution">
    <text evidence="1">The sequence shown here is derived from an EMBL/GenBank/DDBJ whole genome shotgun (WGS) entry which is preliminary data.</text>
</comment>
<dbReference type="NCBIfam" id="TIGR04282">
    <property type="entry name" value="glyco_like_cofC"/>
    <property type="match status" value="1"/>
</dbReference>